<keyword evidence="3" id="KW-1185">Reference proteome</keyword>
<protein>
    <submittedName>
        <fullName evidence="2">Uncharacterized protein</fullName>
    </submittedName>
</protein>
<feature type="compositionally biased region" description="Polar residues" evidence="1">
    <location>
        <begin position="19"/>
        <end position="33"/>
    </location>
</feature>
<dbReference type="Proteomes" id="UP001222027">
    <property type="component" value="Unassembled WGS sequence"/>
</dbReference>
<comment type="caution">
    <text evidence="2">The sequence shown here is derived from an EMBL/GenBank/DDBJ whole genome shotgun (WGS) entry which is preliminary data.</text>
</comment>
<dbReference type="AlphaFoldDB" id="A0AAV8RF94"/>
<proteinExistence type="predicted"/>
<organism evidence="2 3">
    <name type="scientific">Ensete ventricosum</name>
    <name type="common">Abyssinian banana</name>
    <name type="synonym">Musa ensete</name>
    <dbReference type="NCBI Taxonomy" id="4639"/>
    <lineage>
        <taxon>Eukaryota</taxon>
        <taxon>Viridiplantae</taxon>
        <taxon>Streptophyta</taxon>
        <taxon>Embryophyta</taxon>
        <taxon>Tracheophyta</taxon>
        <taxon>Spermatophyta</taxon>
        <taxon>Magnoliopsida</taxon>
        <taxon>Liliopsida</taxon>
        <taxon>Zingiberales</taxon>
        <taxon>Musaceae</taxon>
        <taxon>Ensete</taxon>
    </lineage>
</organism>
<feature type="region of interest" description="Disordered" evidence="1">
    <location>
        <begin position="1"/>
        <end position="33"/>
    </location>
</feature>
<accession>A0AAV8RF94</accession>
<evidence type="ECO:0000256" key="1">
    <source>
        <dbReference type="SAM" id="MobiDB-lite"/>
    </source>
</evidence>
<evidence type="ECO:0000313" key="2">
    <source>
        <dbReference type="EMBL" id="KAJ8505645.1"/>
    </source>
</evidence>
<gene>
    <name evidence="2" type="ORF">OPV22_006531</name>
</gene>
<sequence>MASTSKVPLLPRHTHEIGESSSSRDSPTAGASTFQAQIVARQEEIRRLILQIQKIEHRMYMRIHCKDWYPVRPLSPPRPSASVLELNLLWSLQEERRDNEERLWDCKNNKAQLTSRTSKLIKQTEESKAMVSALASKIDLLRRIKPTEPQVHDPETRQKTKKED</sequence>
<feature type="region of interest" description="Disordered" evidence="1">
    <location>
        <begin position="144"/>
        <end position="164"/>
    </location>
</feature>
<reference evidence="2 3" key="1">
    <citation type="submission" date="2022-12" db="EMBL/GenBank/DDBJ databases">
        <title>Chromosome-scale assembly of the Ensete ventricosum genome.</title>
        <authorList>
            <person name="Dussert Y."/>
            <person name="Stocks J."/>
            <person name="Wendawek A."/>
            <person name="Woldeyes F."/>
            <person name="Nichols R.A."/>
            <person name="Borrell J.S."/>
        </authorList>
    </citation>
    <scope>NUCLEOTIDE SEQUENCE [LARGE SCALE GENOMIC DNA]</scope>
    <source>
        <strain evidence="3">cv. Maze</strain>
        <tissue evidence="2">Seeds</tissue>
    </source>
</reference>
<evidence type="ECO:0000313" key="3">
    <source>
        <dbReference type="Proteomes" id="UP001222027"/>
    </source>
</evidence>
<dbReference type="EMBL" id="JAQQAF010000002">
    <property type="protein sequence ID" value="KAJ8505645.1"/>
    <property type="molecule type" value="Genomic_DNA"/>
</dbReference>
<name>A0AAV8RF94_ENSVE</name>